<feature type="transmembrane region" description="Helical" evidence="8">
    <location>
        <begin position="184"/>
        <end position="204"/>
    </location>
</feature>
<feature type="transmembrane region" description="Helical" evidence="8">
    <location>
        <begin position="56"/>
        <end position="79"/>
    </location>
</feature>
<evidence type="ECO:0000256" key="6">
    <source>
        <dbReference type="ARBA" id="ARBA00022989"/>
    </source>
</evidence>
<gene>
    <name evidence="10" type="ORF">J1M35_09655</name>
</gene>
<evidence type="ECO:0000256" key="7">
    <source>
        <dbReference type="ARBA" id="ARBA00023136"/>
    </source>
</evidence>
<keyword evidence="5 8" id="KW-0812">Transmembrane</keyword>
<evidence type="ECO:0000256" key="4">
    <source>
        <dbReference type="ARBA" id="ARBA00022475"/>
    </source>
</evidence>
<dbReference type="Gene3D" id="1.10.3720.10">
    <property type="entry name" value="MetI-like"/>
    <property type="match status" value="1"/>
</dbReference>
<evidence type="ECO:0000313" key="10">
    <source>
        <dbReference type="EMBL" id="QTD47100.1"/>
    </source>
</evidence>
<feature type="transmembrane region" description="Helical" evidence="8">
    <location>
        <begin position="85"/>
        <end position="106"/>
    </location>
</feature>
<dbReference type="NCBIfam" id="TIGR01726">
    <property type="entry name" value="HEQRo_perm_3TM"/>
    <property type="match status" value="1"/>
</dbReference>
<name>A0A975H559_9BURK</name>
<reference evidence="10" key="1">
    <citation type="submission" date="2021-03" db="EMBL/GenBank/DDBJ databases">
        <title>Ottowia sp. 27C isolated from the cloaca of a Giant Asian pond turtle (Heosemys grandis).</title>
        <authorList>
            <person name="Spergser J."/>
            <person name="Busse H.-J."/>
        </authorList>
    </citation>
    <scope>NUCLEOTIDE SEQUENCE</scope>
    <source>
        <strain evidence="10">27C</strain>
    </source>
</reference>
<evidence type="ECO:0000313" key="11">
    <source>
        <dbReference type="Proteomes" id="UP000663903"/>
    </source>
</evidence>
<evidence type="ECO:0000259" key="9">
    <source>
        <dbReference type="PROSITE" id="PS50928"/>
    </source>
</evidence>
<dbReference type="KEGG" id="otd:J1M35_09655"/>
<dbReference type="Pfam" id="PF00528">
    <property type="entry name" value="BPD_transp_1"/>
    <property type="match status" value="1"/>
</dbReference>
<dbReference type="GO" id="GO:0022857">
    <property type="term" value="F:transmembrane transporter activity"/>
    <property type="evidence" value="ECO:0007669"/>
    <property type="project" value="InterPro"/>
</dbReference>
<proteinExistence type="inferred from homology"/>
<dbReference type="PROSITE" id="PS50928">
    <property type="entry name" value="ABC_TM1"/>
    <property type="match status" value="1"/>
</dbReference>
<dbReference type="EMBL" id="CP071796">
    <property type="protein sequence ID" value="QTD47100.1"/>
    <property type="molecule type" value="Genomic_DNA"/>
</dbReference>
<comment type="subcellular location">
    <subcellularLocation>
        <location evidence="1">Cell inner membrane</location>
        <topology evidence="1">Multi-pass membrane protein</topology>
    </subcellularLocation>
    <subcellularLocation>
        <location evidence="8">Cell membrane</location>
        <topology evidence="8">Multi-pass membrane protein</topology>
    </subcellularLocation>
</comment>
<dbReference type="InterPro" id="IPR010065">
    <property type="entry name" value="AA_ABC_transptr_permease_3TM"/>
</dbReference>
<keyword evidence="4" id="KW-1003">Cell membrane</keyword>
<keyword evidence="7 8" id="KW-0472">Membrane</keyword>
<dbReference type="InterPro" id="IPR035906">
    <property type="entry name" value="MetI-like_sf"/>
</dbReference>
<evidence type="ECO:0000256" key="1">
    <source>
        <dbReference type="ARBA" id="ARBA00004429"/>
    </source>
</evidence>
<keyword evidence="6 8" id="KW-1133">Transmembrane helix</keyword>
<feature type="transmembrane region" description="Helical" evidence="8">
    <location>
        <begin position="26"/>
        <end position="44"/>
    </location>
</feature>
<evidence type="ECO:0000256" key="8">
    <source>
        <dbReference type="RuleBase" id="RU363032"/>
    </source>
</evidence>
<dbReference type="GO" id="GO:0006865">
    <property type="term" value="P:amino acid transport"/>
    <property type="evidence" value="ECO:0007669"/>
    <property type="project" value="TreeGrafter"/>
</dbReference>
<accession>A0A975H559</accession>
<evidence type="ECO:0000256" key="2">
    <source>
        <dbReference type="ARBA" id="ARBA00010072"/>
    </source>
</evidence>
<protein>
    <submittedName>
        <fullName evidence="10">Amino acid ABC transporter permease</fullName>
    </submittedName>
</protein>
<comment type="similarity">
    <text evidence="2">Belongs to the binding-protein-dependent transport system permease family. HisMQ subfamily.</text>
</comment>
<keyword evidence="11" id="KW-1185">Reference proteome</keyword>
<dbReference type="PANTHER" id="PTHR30614:SF34">
    <property type="entry name" value="BLR6398 PROTEIN"/>
    <property type="match status" value="1"/>
</dbReference>
<feature type="domain" description="ABC transmembrane type-1" evidence="9">
    <location>
        <begin position="17"/>
        <end position="205"/>
    </location>
</feature>
<dbReference type="SUPFAM" id="SSF161098">
    <property type="entry name" value="MetI-like"/>
    <property type="match status" value="1"/>
</dbReference>
<evidence type="ECO:0000256" key="5">
    <source>
        <dbReference type="ARBA" id="ARBA00022692"/>
    </source>
</evidence>
<dbReference type="InterPro" id="IPR000515">
    <property type="entry name" value="MetI-like"/>
</dbReference>
<sequence length="218" mass="23478">MTEIAWSAIVTALLLAARWTVLLSLIAFAGGALVGLALLLARLAERRAVNAVYRGYIELFQGTPLLMQLFLVFFGLPMLGLEVSAWTAVALGLTLHASAYLADIWLGCVQAIPRSQWAAGASLGMTHGQQLRLIVAPQALRIAVAPTVGFMVQLIKGTALASIIGFAELTKTGNMLANVTLQPFAIYALVGVLYFVLCFPLTWASRVLERRLRQARAV</sequence>
<feature type="transmembrane region" description="Helical" evidence="8">
    <location>
        <begin position="142"/>
        <end position="164"/>
    </location>
</feature>
<dbReference type="InterPro" id="IPR043429">
    <property type="entry name" value="ArtM/GltK/GlnP/TcyL/YhdX-like"/>
</dbReference>
<dbReference type="AlphaFoldDB" id="A0A975H559"/>
<organism evidence="10 11">
    <name type="scientific">Ottowia testudinis</name>
    <dbReference type="NCBI Taxonomy" id="2816950"/>
    <lineage>
        <taxon>Bacteria</taxon>
        <taxon>Pseudomonadati</taxon>
        <taxon>Pseudomonadota</taxon>
        <taxon>Betaproteobacteria</taxon>
        <taxon>Burkholderiales</taxon>
        <taxon>Comamonadaceae</taxon>
        <taxon>Ottowia</taxon>
    </lineage>
</organism>
<dbReference type="RefSeq" id="WP_208010996.1">
    <property type="nucleotide sequence ID" value="NZ_CP071796.1"/>
</dbReference>
<dbReference type="Proteomes" id="UP000663903">
    <property type="component" value="Chromosome"/>
</dbReference>
<evidence type="ECO:0000256" key="3">
    <source>
        <dbReference type="ARBA" id="ARBA00022448"/>
    </source>
</evidence>
<dbReference type="CDD" id="cd06261">
    <property type="entry name" value="TM_PBP2"/>
    <property type="match status" value="1"/>
</dbReference>
<dbReference type="GO" id="GO:0043190">
    <property type="term" value="C:ATP-binding cassette (ABC) transporter complex"/>
    <property type="evidence" value="ECO:0007669"/>
    <property type="project" value="InterPro"/>
</dbReference>
<dbReference type="PANTHER" id="PTHR30614">
    <property type="entry name" value="MEMBRANE COMPONENT OF AMINO ACID ABC TRANSPORTER"/>
    <property type="match status" value="1"/>
</dbReference>
<keyword evidence="3 8" id="KW-0813">Transport</keyword>